<protein>
    <submittedName>
        <fullName evidence="1">Uncharacterized protein</fullName>
    </submittedName>
</protein>
<accession>A0A2P2MYV7</accession>
<proteinExistence type="predicted"/>
<reference evidence="1" key="1">
    <citation type="submission" date="2018-02" db="EMBL/GenBank/DDBJ databases">
        <title>Rhizophora mucronata_Transcriptome.</title>
        <authorList>
            <person name="Meera S.P."/>
            <person name="Sreeshan A."/>
            <person name="Augustine A."/>
        </authorList>
    </citation>
    <scope>NUCLEOTIDE SEQUENCE</scope>
    <source>
        <tissue evidence="1">Leaf</tissue>
    </source>
</reference>
<dbReference type="EMBL" id="GGEC01054921">
    <property type="protein sequence ID" value="MBX35405.1"/>
    <property type="molecule type" value="Transcribed_RNA"/>
</dbReference>
<organism evidence="1">
    <name type="scientific">Rhizophora mucronata</name>
    <name type="common">Asiatic mangrove</name>
    <dbReference type="NCBI Taxonomy" id="61149"/>
    <lineage>
        <taxon>Eukaryota</taxon>
        <taxon>Viridiplantae</taxon>
        <taxon>Streptophyta</taxon>
        <taxon>Embryophyta</taxon>
        <taxon>Tracheophyta</taxon>
        <taxon>Spermatophyta</taxon>
        <taxon>Magnoliopsida</taxon>
        <taxon>eudicotyledons</taxon>
        <taxon>Gunneridae</taxon>
        <taxon>Pentapetalae</taxon>
        <taxon>rosids</taxon>
        <taxon>fabids</taxon>
        <taxon>Malpighiales</taxon>
        <taxon>Rhizophoraceae</taxon>
        <taxon>Rhizophora</taxon>
    </lineage>
</organism>
<dbReference type="AlphaFoldDB" id="A0A2P2MYV7"/>
<sequence length="19" mass="2275">MHLKVFFIQFYIKSACSVL</sequence>
<evidence type="ECO:0000313" key="1">
    <source>
        <dbReference type="EMBL" id="MBX35405.1"/>
    </source>
</evidence>
<name>A0A2P2MYV7_RHIMU</name>